<protein>
    <submittedName>
        <fullName evidence="2">Heterokaryon incompatibility protein-domain-containing protein</fullName>
    </submittedName>
</protein>
<reference evidence="2" key="2">
    <citation type="submission" date="2023-06" db="EMBL/GenBank/DDBJ databases">
        <authorList>
            <consortium name="Lawrence Berkeley National Laboratory"/>
            <person name="Haridas S."/>
            <person name="Hensen N."/>
            <person name="Bonometti L."/>
            <person name="Westerberg I."/>
            <person name="Brannstrom I.O."/>
            <person name="Guillou S."/>
            <person name="Cros-Aarteil S."/>
            <person name="Calhoun S."/>
            <person name="Kuo A."/>
            <person name="Mondo S."/>
            <person name="Pangilinan J."/>
            <person name="Riley R."/>
            <person name="Labutti K."/>
            <person name="Andreopoulos B."/>
            <person name="Lipzen A."/>
            <person name="Chen C."/>
            <person name="Yanf M."/>
            <person name="Daum C."/>
            <person name="Ng V."/>
            <person name="Clum A."/>
            <person name="Steindorff A."/>
            <person name="Ohm R."/>
            <person name="Martin F."/>
            <person name="Silar P."/>
            <person name="Natvig D."/>
            <person name="Lalanne C."/>
            <person name="Gautier V."/>
            <person name="Ament-Velasquez S.L."/>
            <person name="Kruys A."/>
            <person name="Hutchinson M.I."/>
            <person name="Powell A.J."/>
            <person name="Barry K."/>
            <person name="Miller A.N."/>
            <person name="Grigoriev I.V."/>
            <person name="Debuchy R."/>
            <person name="Gladieux P."/>
            <person name="Thoren M.H."/>
            <person name="Johannesson H."/>
        </authorList>
    </citation>
    <scope>NUCLEOTIDE SEQUENCE</scope>
    <source>
        <strain evidence="2">CBS 118394</strain>
    </source>
</reference>
<reference evidence="2" key="1">
    <citation type="journal article" date="2023" name="Mol. Phylogenet. Evol.">
        <title>Genome-scale phylogeny and comparative genomics of the fungal order Sordariales.</title>
        <authorList>
            <person name="Hensen N."/>
            <person name="Bonometti L."/>
            <person name="Westerberg I."/>
            <person name="Brannstrom I.O."/>
            <person name="Guillou S."/>
            <person name="Cros-Aarteil S."/>
            <person name="Calhoun S."/>
            <person name="Haridas S."/>
            <person name="Kuo A."/>
            <person name="Mondo S."/>
            <person name="Pangilinan J."/>
            <person name="Riley R."/>
            <person name="LaButti K."/>
            <person name="Andreopoulos B."/>
            <person name="Lipzen A."/>
            <person name="Chen C."/>
            <person name="Yan M."/>
            <person name="Daum C."/>
            <person name="Ng V."/>
            <person name="Clum A."/>
            <person name="Steindorff A."/>
            <person name="Ohm R.A."/>
            <person name="Martin F."/>
            <person name="Silar P."/>
            <person name="Natvig D.O."/>
            <person name="Lalanne C."/>
            <person name="Gautier V."/>
            <person name="Ament-Velasquez S.L."/>
            <person name="Kruys A."/>
            <person name="Hutchinson M.I."/>
            <person name="Powell A.J."/>
            <person name="Barry K."/>
            <person name="Miller A.N."/>
            <person name="Grigoriev I.V."/>
            <person name="Debuchy R."/>
            <person name="Gladieux P."/>
            <person name="Hiltunen Thoren M."/>
            <person name="Johannesson H."/>
        </authorList>
    </citation>
    <scope>NUCLEOTIDE SEQUENCE</scope>
    <source>
        <strain evidence="2">CBS 118394</strain>
    </source>
</reference>
<dbReference type="AlphaFoldDB" id="A0AAE0M4B5"/>
<keyword evidence="3" id="KW-1185">Reference proteome</keyword>
<dbReference type="PANTHER" id="PTHR33112:SF12">
    <property type="entry name" value="HETEROKARYON INCOMPATIBILITY DOMAIN-CONTAINING PROTEIN"/>
    <property type="match status" value="1"/>
</dbReference>
<comment type="caution">
    <text evidence="2">The sequence shown here is derived from an EMBL/GenBank/DDBJ whole genome shotgun (WGS) entry which is preliminary data.</text>
</comment>
<dbReference type="EMBL" id="JAUEDM010000004">
    <property type="protein sequence ID" value="KAK3318737.1"/>
    <property type="molecule type" value="Genomic_DNA"/>
</dbReference>
<evidence type="ECO:0000313" key="2">
    <source>
        <dbReference type="EMBL" id="KAK3318737.1"/>
    </source>
</evidence>
<dbReference type="Proteomes" id="UP001283341">
    <property type="component" value="Unassembled WGS sequence"/>
</dbReference>
<name>A0AAE0M4B5_9PEZI</name>
<proteinExistence type="predicted"/>
<evidence type="ECO:0000313" key="3">
    <source>
        <dbReference type="Proteomes" id="UP001283341"/>
    </source>
</evidence>
<accession>A0AAE0M4B5</accession>
<dbReference type="PANTHER" id="PTHR33112">
    <property type="entry name" value="DOMAIN PROTEIN, PUTATIVE-RELATED"/>
    <property type="match status" value="1"/>
</dbReference>
<sequence>MSNDDQLCENCAPVPLYSLFTGPRQGDDNDSPPAIAKLGTLQDSWTNADCPLCRLVKQIIQNDDIFNKLGAICDPADILCELVAQRVDCIDEMQFADPKTCNKLATRLEIQFSGLDHTSDDVKQDVRRFRPGAGIQLLSPGSVDPARPLQNGYRASTMDESLRLLGNWLKGCEEHHRETCRFDDDVRTQVSRRIRAIDVRTRHLVEIDSGSTRYTTLSYVWGTDSEAYMQMAAEMNAEHAAEEKKTLSLPREVPKIIEDGIRVCQVLTVPYLWVDLYCIDQINLTRKAAEIDAMGHIYRSSYVTLVAGRTARELIPTSTVVYGDKQRVEKIGDQFYINQLDLLYNQIWLSAWIKRSWTFQEGHLASRVAFFGESDVSFMCGGGHWRESLHSGVHGHDVNIPDVNLASSGFHVLGGHKWLRTAKWHFRDYERIVLNYSRRRLTYESDKLAALTGCLKLIGEKKDLMFLNGLPSVDFHYALLWHGEDGPRREGFPSWSWAGWVTSMNVTYLVRPEDEISAKLEPDPKADGKSLVYRHREDKEFELQGLLLHNPEVGWSAGRLWNVCKQQLANIRTEPPFSSVTIESEAARFYLAIVPESPDCKDELCRALRAGPTGSSQDLEAEKTYDLPWNSECGICLRDQSGNLMRYNYAWLSRWPLFSANMPQSLSGSELGWLMRDGLDLIRIVDITLLTGYDRLRPFRHVLSLGIDRSEGVAGRCRRMGMYCIPGEAWDKAGPKKMTVELW</sequence>
<dbReference type="Pfam" id="PF06985">
    <property type="entry name" value="HET"/>
    <property type="match status" value="1"/>
</dbReference>
<gene>
    <name evidence="2" type="ORF">B0H66DRAFT_248833</name>
</gene>
<organism evidence="2 3">
    <name type="scientific">Apodospora peruviana</name>
    <dbReference type="NCBI Taxonomy" id="516989"/>
    <lineage>
        <taxon>Eukaryota</taxon>
        <taxon>Fungi</taxon>
        <taxon>Dikarya</taxon>
        <taxon>Ascomycota</taxon>
        <taxon>Pezizomycotina</taxon>
        <taxon>Sordariomycetes</taxon>
        <taxon>Sordariomycetidae</taxon>
        <taxon>Sordariales</taxon>
        <taxon>Lasiosphaeriaceae</taxon>
        <taxon>Apodospora</taxon>
    </lineage>
</organism>
<dbReference type="InterPro" id="IPR010730">
    <property type="entry name" value="HET"/>
</dbReference>
<feature type="domain" description="Heterokaryon incompatibility" evidence="1">
    <location>
        <begin position="214"/>
        <end position="361"/>
    </location>
</feature>
<evidence type="ECO:0000259" key="1">
    <source>
        <dbReference type="Pfam" id="PF06985"/>
    </source>
</evidence>